<dbReference type="PROSITE" id="PS00028">
    <property type="entry name" value="ZINC_FINGER_C2H2_1"/>
    <property type="match status" value="9"/>
</dbReference>
<evidence type="ECO:0000256" key="11">
    <source>
        <dbReference type="SAM" id="MobiDB-lite"/>
    </source>
</evidence>
<feature type="domain" description="C2H2-type" evidence="12">
    <location>
        <begin position="676"/>
        <end position="704"/>
    </location>
</feature>
<dbReference type="PROSITE" id="PS51915">
    <property type="entry name" value="ZAD"/>
    <property type="match status" value="1"/>
</dbReference>
<dbReference type="SUPFAM" id="SSF57667">
    <property type="entry name" value="beta-beta-alpha zinc fingers"/>
    <property type="match status" value="6"/>
</dbReference>
<keyword evidence="2 10" id="KW-0479">Metal-binding</keyword>
<evidence type="ECO:0000313" key="14">
    <source>
        <dbReference type="EMBL" id="JAB96514.1"/>
    </source>
</evidence>
<keyword evidence="6" id="KW-0238">DNA-binding</keyword>
<dbReference type="InterPro" id="IPR012934">
    <property type="entry name" value="Znf_AD"/>
</dbReference>
<evidence type="ECO:0000256" key="8">
    <source>
        <dbReference type="ARBA" id="ARBA00037948"/>
    </source>
</evidence>
<keyword evidence="3" id="KW-0677">Repeat</keyword>
<evidence type="ECO:0000256" key="7">
    <source>
        <dbReference type="ARBA" id="ARBA00023242"/>
    </source>
</evidence>
<organism evidence="14">
    <name type="scientific">Ceratitis capitata</name>
    <name type="common">Mediterranean fruit fly</name>
    <name type="synonym">Tephritis capitata</name>
    <dbReference type="NCBI Taxonomy" id="7213"/>
    <lineage>
        <taxon>Eukaryota</taxon>
        <taxon>Metazoa</taxon>
        <taxon>Ecdysozoa</taxon>
        <taxon>Arthropoda</taxon>
        <taxon>Hexapoda</taxon>
        <taxon>Insecta</taxon>
        <taxon>Pterygota</taxon>
        <taxon>Neoptera</taxon>
        <taxon>Endopterygota</taxon>
        <taxon>Diptera</taxon>
        <taxon>Brachycera</taxon>
        <taxon>Muscomorpha</taxon>
        <taxon>Tephritoidea</taxon>
        <taxon>Tephritidae</taxon>
        <taxon>Ceratitis</taxon>
        <taxon>Ceratitis</taxon>
    </lineage>
</organism>
<accession>W8C3N6</accession>
<proteinExistence type="evidence at transcript level"/>
<evidence type="ECO:0000259" key="12">
    <source>
        <dbReference type="PROSITE" id="PS50157"/>
    </source>
</evidence>
<evidence type="ECO:0000256" key="3">
    <source>
        <dbReference type="ARBA" id="ARBA00022737"/>
    </source>
</evidence>
<dbReference type="Gene3D" id="3.30.160.60">
    <property type="entry name" value="Classic Zinc Finger"/>
    <property type="match status" value="7"/>
</dbReference>
<feature type="domain" description="C2H2-type" evidence="12">
    <location>
        <begin position="781"/>
        <end position="808"/>
    </location>
</feature>
<feature type="domain" description="C2H2-type" evidence="12">
    <location>
        <begin position="738"/>
        <end position="766"/>
    </location>
</feature>
<keyword evidence="4 9" id="KW-0863">Zinc-finger</keyword>
<protein>
    <submittedName>
        <fullName evidence="14">Zinc finger protein 28</fullName>
    </submittedName>
</protein>
<dbReference type="SUPFAM" id="SSF57716">
    <property type="entry name" value="Glucocorticoid receptor-like (DNA-binding domain)"/>
    <property type="match status" value="1"/>
</dbReference>
<reference evidence="14" key="2">
    <citation type="journal article" date="2014" name="BMC Genomics">
        <title>A genomic perspective to assessing quality of mass-reared SIT flies used in Mediterranean fruit fly (Ceratitis capitata) eradication in California.</title>
        <authorList>
            <person name="Calla B."/>
            <person name="Hall B."/>
            <person name="Hou S."/>
            <person name="Geib S.M."/>
        </authorList>
    </citation>
    <scope>NUCLEOTIDE SEQUENCE</scope>
</reference>
<sequence>MGCSVYCRTCAVPPRAEAEGMINIFANTKIITLLSTLKEWQLDIMQDDGLSQCICKTCEVALIKIDKFRLQAMRAKEYLQTRLHSLETSIATYGEVINDNENDLHDKTKSDGVKEPYVEEAIESSFQSEITVTQVEKKTVNAANVNESLSNIEQPNIDESGLSAVNEETGELSFESNIESSRPLEFQIILIEEEEEATSQWINEDENAGERGVQKTAKNNHISAEPTRRKSKKIRCFAEPSKRKKRIKRQEGSTTEDYLSDYKQNKKYFKKSEHTQNIKKCELTSNGISQSTQLHLVHKCTADESTPIIYNTNDANRDPQEQVNDLHTWLTTINEQVASFKPIEESNIFSADDLQSVLLNELSMQMINANVNILEEDFQIDEFESLLAAVDEQASTLGSFKDNRPPNLIATEYKENENAIKLDNVILESNNAKKSLILHVDACHLAKQTVEETQQVNSDKSVLLHTLQSKESVNYGRNNKQEELSESSSNQKWSEEFTQMNNKHLKTQYKSLDMKRSRKISLKGMRCRLCVCKVSDQPVFATKQLLDDHISLIHDDKERPYNCPECSARYRTRSGCIAHINAIHLKKGDKCELCDKIVVGGTGQMRMHIERNHTHGNYKCEICQMEFKNVSLYNFKYHKRWHNEDKLWRCQLCEKAFVTRTHLLEHKVTHTRQGDFLCTRCGKSKRSKWELRTHLYSIHGEGEPPLKCNYCDEKFTQHIQKRAHLERYHPDELAKRIVPCAKCEKHFSTATNLQRHIKQCHNADLEFSSVIKSSTSQYEGFMCAHCPRKYRSKYALIKHLRVHAVMEDRPYSCLDCEMHFKHFSELDRHDLQHHATVRPYRCDECYKDFSTKTALKIHGHVHEVNGRNFRCPKCNLRFKFEKSLNLHLISHTTMRHSCDICKKSYIKLSQLKTHKSRYHRRMSDSEEE</sequence>
<feature type="binding site" evidence="10">
    <location>
        <position position="55"/>
    </location>
    <ligand>
        <name>Zn(2+)</name>
        <dbReference type="ChEBI" id="CHEBI:29105"/>
    </ligand>
</feature>
<dbReference type="InterPro" id="IPR013087">
    <property type="entry name" value="Znf_C2H2_type"/>
</dbReference>
<evidence type="ECO:0000256" key="4">
    <source>
        <dbReference type="ARBA" id="ARBA00022771"/>
    </source>
</evidence>
<evidence type="ECO:0000259" key="13">
    <source>
        <dbReference type="PROSITE" id="PS51915"/>
    </source>
</evidence>
<dbReference type="FunFam" id="3.30.160.60:FF:000446">
    <property type="entry name" value="Zinc finger protein"/>
    <property type="match status" value="1"/>
</dbReference>
<dbReference type="GO" id="GO:0000978">
    <property type="term" value="F:RNA polymerase II cis-regulatory region sequence-specific DNA binding"/>
    <property type="evidence" value="ECO:0007669"/>
    <property type="project" value="TreeGrafter"/>
</dbReference>
<dbReference type="Pfam" id="PF00096">
    <property type="entry name" value="zf-C2H2"/>
    <property type="match status" value="3"/>
</dbReference>
<feature type="region of interest" description="Disordered" evidence="11">
    <location>
        <begin position="208"/>
        <end position="256"/>
    </location>
</feature>
<keyword evidence="7" id="KW-0539">Nucleus</keyword>
<keyword evidence="5 10" id="KW-0862">Zinc</keyword>
<feature type="binding site" evidence="10">
    <location>
        <position position="10"/>
    </location>
    <ligand>
        <name>Zn(2+)</name>
        <dbReference type="ChEBI" id="CHEBI:29105"/>
    </ligand>
</feature>
<dbReference type="SMART" id="SM00868">
    <property type="entry name" value="zf-AD"/>
    <property type="match status" value="1"/>
</dbReference>
<dbReference type="InterPro" id="IPR050527">
    <property type="entry name" value="Snail/Krueppel_Znf"/>
</dbReference>
<feature type="domain" description="C2H2-type" evidence="12">
    <location>
        <begin position="896"/>
        <end position="924"/>
    </location>
</feature>
<evidence type="ECO:0000256" key="9">
    <source>
        <dbReference type="PROSITE-ProRule" id="PRU00042"/>
    </source>
</evidence>
<evidence type="ECO:0000256" key="5">
    <source>
        <dbReference type="ARBA" id="ARBA00022833"/>
    </source>
</evidence>
<evidence type="ECO:0000256" key="10">
    <source>
        <dbReference type="PROSITE-ProRule" id="PRU01263"/>
    </source>
</evidence>
<feature type="binding site" evidence="10">
    <location>
        <position position="7"/>
    </location>
    <ligand>
        <name>Zn(2+)</name>
        <dbReference type="ChEBI" id="CHEBI:29105"/>
    </ligand>
</feature>
<dbReference type="AlphaFoldDB" id="W8C3N6"/>
<feature type="domain" description="C2H2-type" evidence="12">
    <location>
        <begin position="840"/>
        <end position="862"/>
    </location>
</feature>
<dbReference type="PANTHER" id="PTHR24388">
    <property type="entry name" value="ZINC FINGER PROTEIN"/>
    <property type="match status" value="1"/>
</dbReference>
<dbReference type="EMBL" id="GAMC01010041">
    <property type="protein sequence ID" value="JAB96514.1"/>
    <property type="molecule type" value="mRNA"/>
</dbReference>
<dbReference type="InterPro" id="IPR036236">
    <property type="entry name" value="Znf_C2H2_sf"/>
</dbReference>
<gene>
    <name evidence="14" type="primary">ZFP28</name>
</gene>
<evidence type="ECO:0000256" key="2">
    <source>
        <dbReference type="ARBA" id="ARBA00022723"/>
    </source>
</evidence>
<evidence type="ECO:0000256" key="6">
    <source>
        <dbReference type="ARBA" id="ARBA00023125"/>
    </source>
</evidence>
<feature type="domain" description="C2H2-type" evidence="12">
    <location>
        <begin position="811"/>
        <end position="839"/>
    </location>
</feature>
<comment type="subcellular location">
    <subcellularLocation>
        <location evidence="1">Nucleus</location>
    </subcellularLocation>
</comment>
<name>W8C3N6_CERCA</name>
<dbReference type="PANTHER" id="PTHR24388:SF54">
    <property type="entry name" value="PROTEIN ESCARGOT"/>
    <property type="match status" value="1"/>
</dbReference>
<reference evidence="14" key="1">
    <citation type="submission" date="2013-07" db="EMBL/GenBank/DDBJ databases">
        <authorList>
            <person name="Geib S."/>
        </authorList>
    </citation>
    <scope>NUCLEOTIDE SEQUENCE</scope>
</reference>
<evidence type="ECO:0000256" key="1">
    <source>
        <dbReference type="ARBA" id="ARBA00004123"/>
    </source>
</evidence>
<comment type="similarity">
    <text evidence="8">Belongs to the snail C2H2-type zinc-finger protein family.</text>
</comment>
<dbReference type="GO" id="GO:0000981">
    <property type="term" value="F:DNA-binding transcription factor activity, RNA polymerase II-specific"/>
    <property type="evidence" value="ECO:0007669"/>
    <property type="project" value="TreeGrafter"/>
</dbReference>
<dbReference type="PROSITE" id="PS50157">
    <property type="entry name" value="ZINC_FINGER_C2H2_2"/>
    <property type="match status" value="8"/>
</dbReference>
<dbReference type="SMART" id="SM00355">
    <property type="entry name" value="ZnF_C2H2"/>
    <property type="match status" value="13"/>
</dbReference>
<dbReference type="GO" id="GO:0005634">
    <property type="term" value="C:nucleus"/>
    <property type="evidence" value="ECO:0007669"/>
    <property type="project" value="UniProtKB-SubCell"/>
</dbReference>
<feature type="domain" description="C2H2-type" evidence="12">
    <location>
        <begin position="869"/>
        <end position="896"/>
    </location>
</feature>
<dbReference type="GeneID" id="101462309"/>
<dbReference type="OrthoDB" id="427030at2759"/>
<dbReference type="GO" id="GO:0008270">
    <property type="term" value="F:zinc ion binding"/>
    <property type="evidence" value="ECO:0007669"/>
    <property type="project" value="UniProtKB-UniRule"/>
</dbReference>
<feature type="binding site" evidence="10">
    <location>
        <position position="58"/>
    </location>
    <ligand>
        <name>Zn(2+)</name>
        <dbReference type="ChEBI" id="CHEBI:29105"/>
    </ligand>
</feature>
<feature type="domain" description="C2H2-type" evidence="12">
    <location>
        <begin position="648"/>
        <end position="675"/>
    </location>
</feature>
<dbReference type="Pfam" id="PF07776">
    <property type="entry name" value="zf-AD"/>
    <property type="match status" value="1"/>
</dbReference>
<feature type="domain" description="ZAD" evidence="13">
    <location>
        <begin position="5"/>
        <end position="82"/>
    </location>
</feature>